<feature type="compositionally biased region" description="Acidic residues" evidence="5">
    <location>
        <begin position="192"/>
        <end position="201"/>
    </location>
</feature>
<evidence type="ECO:0000256" key="1">
    <source>
        <dbReference type="ARBA" id="ARBA00004123"/>
    </source>
</evidence>
<feature type="compositionally biased region" description="Basic and acidic residues" evidence="5">
    <location>
        <begin position="24"/>
        <end position="37"/>
    </location>
</feature>
<dbReference type="InterPro" id="IPR041178">
    <property type="entry name" value="RPA43_OB"/>
</dbReference>
<dbReference type="OrthoDB" id="10250504at2759"/>
<evidence type="ECO:0000259" key="6">
    <source>
        <dbReference type="Pfam" id="PF17875"/>
    </source>
</evidence>
<dbReference type="Proteomes" id="UP000541558">
    <property type="component" value="Unassembled WGS sequence"/>
</dbReference>
<evidence type="ECO:0000256" key="2">
    <source>
        <dbReference type="ARBA" id="ARBA00022478"/>
    </source>
</evidence>
<dbReference type="Pfam" id="PF17875">
    <property type="entry name" value="RPA43_OB"/>
    <property type="match status" value="1"/>
</dbReference>
<sequence>MSPSKRKTPAHETNNVHPQKKLKKAVEQQNDKGKGRDREFQLVTSEMVVSVAPVFAVNPRAGVEELLDSLVMRYIPALQGVVLAHSNLKFTSDTGNVKDDCPFIICNIRFDATIWNPRMGMKLKGRINLSSPDHISLLVHRTFNVSIPRHHIPAEEWEFEYGPAENDPEFANAEEEEEKEDDEEKEEKSEGDAEAVEEDTTEHDSGNGRWVHRSTGERLGGPSGILEFTVIGLTVANEMLSLVASLQDDPFSPIHRPYSSATSSPVAKKKTRREEPQPEEDAEDPEEADSEDEDAFSLLKRKAETTVEEAPETVAKPTKKKRKAKKEKE</sequence>
<evidence type="ECO:0000313" key="7">
    <source>
        <dbReference type="EMBL" id="KAF5325938.1"/>
    </source>
</evidence>
<evidence type="ECO:0000313" key="8">
    <source>
        <dbReference type="Proteomes" id="UP000541558"/>
    </source>
</evidence>
<dbReference type="InterPro" id="IPR041901">
    <property type="entry name" value="RNAP_I_Rpa43_N"/>
</dbReference>
<reference evidence="7 8" key="1">
    <citation type="journal article" date="2020" name="ISME J.">
        <title>Uncovering the hidden diversity of litter-decomposition mechanisms in mushroom-forming fungi.</title>
        <authorList>
            <person name="Floudas D."/>
            <person name="Bentzer J."/>
            <person name="Ahren D."/>
            <person name="Johansson T."/>
            <person name="Persson P."/>
            <person name="Tunlid A."/>
        </authorList>
    </citation>
    <scope>NUCLEOTIDE SEQUENCE [LARGE SCALE GENOMIC DNA]</scope>
    <source>
        <strain evidence="7 8">CBS 175.51</strain>
    </source>
</reference>
<gene>
    <name evidence="7" type="ORF">D9611_000220</name>
</gene>
<keyword evidence="2" id="KW-0240">DNA-directed RNA polymerase</keyword>
<feature type="compositionally biased region" description="Acidic residues" evidence="5">
    <location>
        <begin position="166"/>
        <end position="185"/>
    </location>
</feature>
<organism evidence="7 8">
    <name type="scientific">Ephemerocybe angulata</name>
    <dbReference type="NCBI Taxonomy" id="980116"/>
    <lineage>
        <taxon>Eukaryota</taxon>
        <taxon>Fungi</taxon>
        <taxon>Dikarya</taxon>
        <taxon>Basidiomycota</taxon>
        <taxon>Agaricomycotina</taxon>
        <taxon>Agaricomycetes</taxon>
        <taxon>Agaricomycetidae</taxon>
        <taxon>Agaricales</taxon>
        <taxon>Agaricineae</taxon>
        <taxon>Psathyrellaceae</taxon>
        <taxon>Ephemerocybe</taxon>
    </lineage>
</organism>
<evidence type="ECO:0000256" key="4">
    <source>
        <dbReference type="ARBA" id="ARBA00023242"/>
    </source>
</evidence>
<dbReference type="PANTHER" id="PTHR12709">
    <property type="entry name" value="DNA-DIRECTED RNA POLYMERASE II, III"/>
    <property type="match status" value="1"/>
</dbReference>
<evidence type="ECO:0000256" key="3">
    <source>
        <dbReference type="ARBA" id="ARBA00023163"/>
    </source>
</evidence>
<evidence type="ECO:0000256" key="5">
    <source>
        <dbReference type="SAM" id="MobiDB-lite"/>
    </source>
</evidence>
<dbReference type="GO" id="GO:0006352">
    <property type="term" value="P:DNA-templated transcription initiation"/>
    <property type="evidence" value="ECO:0007669"/>
    <property type="project" value="InterPro"/>
</dbReference>
<feature type="compositionally biased region" description="Acidic residues" evidence="5">
    <location>
        <begin position="277"/>
        <end position="295"/>
    </location>
</feature>
<dbReference type="EMBL" id="JAACJK010000163">
    <property type="protein sequence ID" value="KAF5325938.1"/>
    <property type="molecule type" value="Genomic_DNA"/>
</dbReference>
<dbReference type="InterPro" id="IPR045113">
    <property type="entry name" value="Rpb7-like"/>
</dbReference>
<dbReference type="Gene3D" id="3.30.1490.120">
    <property type="entry name" value="RNA polymerase Rpb7-like, N-terminal domain"/>
    <property type="match status" value="1"/>
</dbReference>
<protein>
    <recommendedName>
        <fullName evidence="6">RPA43 OB domain-containing protein</fullName>
    </recommendedName>
</protein>
<accession>A0A8H5BMK7</accession>
<keyword evidence="8" id="KW-1185">Reference proteome</keyword>
<comment type="subcellular location">
    <subcellularLocation>
        <location evidence="1">Nucleus</location>
    </subcellularLocation>
</comment>
<dbReference type="GO" id="GO:0005736">
    <property type="term" value="C:RNA polymerase I complex"/>
    <property type="evidence" value="ECO:0007669"/>
    <property type="project" value="TreeGrafter"/>
</dbReference>
<feature type="region of interest" description="Disordered" evidence="5">
    <location>
        <begin position="251"/>
        <end position="329"/>
    </location>
</feature>
<feature type="region of interest" description="Disordered" evidence="5">
    <location>
        <begin position="159"/>
        <end position="222"/>
    </location>
</feature>
<keyword evidence="3" id="KW-0804">Transcription</keyword>
<dbReference type="Gene3D" id="2.40.50.1060">
    <property type="match status" value="1"/>
</dbReference>
<dbReference type="GO" id="GO:0006362">
    <property type="term" value="P:transcription elongation by RNA polymerase I"/>
    <property type="evidence" value="ECO:0007669"/>
    <property type="project" value="TreeGrafter"/>
</dbReference>
<feature type="domain" description="RPA43 OB" evidence="6">
    <location>
        <begin position="117"/>
        <end position="247"/>
    </location>
</feature>
<dbReference type="PANTHER" id="PTHR12709:SF5">
    <property type="entry name" value="DNA-DIRECTED RNA POLYMERASE I SUBUNIT RPA43"/>
    <property type="match status" value="1"/>
</dbReference>
<dbReference type="InterPro" id="IPR036898">
    <property type="entry name" value="RNA_pol_Rpb7-like_N_sf"/>
</dbReference>
<proteinExistence type="predicted"/>
<feature type="compositionally biased region" description="Basic residues" evidence="5">
    <location>
        <begin position="317"/>
        <end position="329"/>
    </location>
</feature>
<comment type="caution">
    <text evidence="7">The sequence shown here is derived from an EMBL/GenBank/DDBJ whole genome shotgun (WGS) entry which is preliminary data.</text>
</comment>
<keyword evidence="4" id="KW-0539">Nucleus</keyword>
<dbReference type="CDD" id="cd04328">
    <property type="entry name" value="RNAP_I_Rpa43_N"/>
    <property type="match status" value="1"/>
</dbReference>
<name>A0A8H5BMK7_9AGAR</name>
<feature type="region of interest" description="Disordered" evidence="5">
    <location>
        <begin position="1"/>
        <end position="37"/>
    </location>
</feature>
<dbReference type="AlphaFoldDB" id="A0A8H5BMK7"/>